<dbReference type="Pfam" id="PF20696">
    <property type="entry name" value="UbiD_C"/>
    <property type="match status" value="1"/>
</dbReference>
<keyword evidence="5" id="KW-0288">FMN</keyword>
<dbReference type="Pfam" id="PF01977">
    <property type="entry name" value="UbiD"/>
    <property type="match status" value="1"/>
</dbReference>
<comment type="similarity">
    <text evidence="3">Belongs to the UbiD family.</text>
</comment>
<comment type="function">
    <text evidence="10">Catalyzes the conversion of trans-anhydromevalonate 5-phosphate (tAHMP) into isopentenyl phosphate. Involved in the archaeal mevalonate (MVA) pathway, which provides fundamental precursors for isoprenoid biosynthesis, such as isopentenyl diphosphate (IPP) and dimethylallyl diphosphate (DMAPP).</text>
</comment>
<evidence type="ECO:0000256" key="8">
    <source>
        <dbReference type="ARBA" id="ARBA00023229"/>
    </source>
</evidence>
<evidence type="ECO:0000256" key="1">
    <source>
        <dbReference type="ARBA" id="ARBA00001936"/>
    </source>
</evidence>
<evidence type="ECO:0000313" key="17">
    <source>
        <dbReference type="EMBL" id="AET65730.1"/>
    </source>
</evidence>
<keyword evidence="8" id="KW-0414">Isoprene biosynthesis</keyword>
<dbReference type="EMBL" id="CP003117">
    <property type="protein sequence ID" value="AET65730.1"/>
    <property type="molecule type" value="Genomic_DNA"/>
</dbReference>
<dbReference type="EC" id="4.1.1.126" evidence="11"/>
<dbReference type="Proteomes" id="UP000005877">
    <property type="component" value="Chromosome"/>
</dbReference>
<sequence length="437" mass="46911">MERSLSVGGVSSSMSFRGFLHALQEAGHLEEVDRPVSPSLEAAALSVGAGPLLFNNVDGKKCCMNLLGTRDLLARALGIPREDMAKALAEIDLAGGWIREVDSSPFMEAVGEPDLTALPILTHFRGDGGPYITSGIVVSAFGGKTNASVHRMMVLGKDRVAARLVPGRHTSMLLQEALAAGERLPVGIVIGVDPLVLIAASTRVPLGMEFQYASALSGSPVELVALDNGVFVPSAEIAFEGYIDGERASEGPFVDITGTRDFPRMEPVIHLSKMMTREVPIYHALLPSGGEHKMLMGVPYEPLIFRAASEVAEVKNVLLTEGGCSYLHAAVQIKKRSEAEPGKVIDAAFEAHKSLKHVIVVDEDVDIYSPEELEYAVATRVKGDEDMVLYPNVRGSTLDPRSVDGITTKVGIDATMTLGEEEKFLRVRPVLPEGRTF</sequence>
<evidence type="ECO:0000256" key="4">
    <source>
        <dbReference type="ARBA" id="ARBA00022630"/>
    </source>
</evidence>
<gene>
    <name evidence="17" type="ordered locus">Mhar_2380</name>
</gene>
<dbReference type="GO" id="GO:0005737">
    <property type="term" value="C:cytoplasm"/>
    <property type="evidence" value="ECO:0007669"/>
    <property type="project" value="TreeGrafter"/>
</dbReference>
<organism evidence="17 18">
    <name type="scientific">Methanothrix harundinacea (strain 6Ac)</name>
    <name type="common">Methanosaeta harundinacea</name>
    <dbReference type="NCBI Taxonomy" id="1110509"/>
    <lineage>
        <taxon>Archaea</taxon>
        <taxon>Methanobacteriati</taxon>
        <taxon>Methanobacteriota</taxon>
        <taxon>Stenosarchaea group</taxon>
        <taxon>Methanomicrobia</taxon>
        <taxon>Methanotrichales</taxon>
        <taxon>Methanotrichaceae</taxon>
        <taxon>Methanothrix</taxon>
    </lineage>
</organism>
<dbReference type="InterPro" id="IPR048304">
    <property type="entry name" value="UbiD_Rift_dom"/>
</dbReference>
<evidence type="ECO:0000256" key="11">
    <source>
        <dbReference type="ARBA" id="ARBA00049727"/>
    </source>
</evidence>
<dbReference type="InterPro" id="IPR002830">
    <property type="entry name" value="UbiD"/>
</dbReference>
<keyword evidence="6" id="KW-0456">Lyase</keyword>
<keyword evidence="6" id="KW-0210">Decarboxylase</keyword>
<evidence type="ECO:0000259" key="16">
    <source>
        <dbReference type="Pfam" id="PF20696"/>
    </source>
</evidence>
<evidence type="ECO:0000256" key="12">
    <source>
        <dbReference type="ARBA" id="ARBA00049754"/>
    </source>
</evidence>
<dbReference type="GO" id="GO:0016831">
    <property type="term" value="F:carboxy-lyase activity"/>
    <property type="evidence" value="ECO:0007669"/>
    <property type="project" value="UniProtKB-KW"/>
</dbReference>
<comment type="cofactor">
    <cofactor evidence="13">
        <name>prenylated FMN</name>
        <dbReference type="ChEBI" id="CHEBI:87746"/>
    </cofactor>
</comment>
<comment type="pathway">
    <text evidence="2">Isoprenoid biosynthesis; isopentenyl diphosphate biosynthesis via mevalonate pathway.</text>
</comment>
<dbReference type="PANTHER" id="PTHR30108:SF21">
    <property type="entry name" value="4-HYDROXYBENZOATE DECARBOXYLASE"/>
    <property type="match status" value="1"/>
</dbReference>
<dbReference type="NCBIfam" id="TIGR00148">
    <property type="entry name" value="UbiD family decarboxylase"/>
    <property type="match status" value="1"/>
</dbReference>
<evidence type="ECO:0000256" key="6">
    <source>
        <dbReference type="ARBA" id="ARBA00022793"/>
    </source>
</evidence>
<comment type="cofactor">
    <cofactor evidence="1">
        <name>Mn(2+)</name>
        <dbReference type="ChEBI" id="CHEBI:29035"/>
    </cofactor>
</comment>
<evidence type="ECO:0000256" key="10">
    <source>
        <dbReference type="ARBA" id="ARBA00049583"/>
    </source>
</evidence>
<dbReference type="InterPro" id="IPR049381">
    <property type="entry name" value="UbiD-like_C"/>
</dbReference>
<evidence type="ECO:0000256" key="13">
    <source>
        <dbReference type="ARBA" id="ARBA00049936"/>
    </source>
</evidence>
<dbReference type="PATRIC" id="fig|1110509.7.peg.2632"/>
<dbReference type="SUPFAM" id="SSF50475">
    <property type="entry name" value="FMN-binding split barrel"/>
    <property type="match status" value="1"/>
</dbReference>
<evidence type="ECO:0000256" key="2">
    <source>
        <dbReference type="ARBA" id="ARBA00005092"/>
    </source>
</evidence>
<keyword evidence="18" id="KW-1185">Reference proteome</keyword>
<comment type="catalytic activity">
    <reaction evidence="9">
        <text>(2E)-3-methyl-5-phosphooxypent-2-enoate + H(+) = isopentenyl phosphate + CO2</text>
        <dbReference type="Rhea" id="RHEA:78971"/>
        <dbReference type="ChEBI" id="CHEBI:15378"/>
        <dbReference type="ChEBI" id="CHEBI:16526"/>
        <dbReference type="ChEBI" id="CHEBI:65078"/>
        <dbReference type="ChEBI" id="CHEBI:229665"/>
        <dbReference type="EC" id="4.1.1.126"/>
    </reaction>
    <physiologicalReaction direction="left-to-right" evidence="9">
        <dbReference type="Rhea" id="RHEA:78972"/>
    </physiologicalReaction>
</comment>
<evidence type="ECO:0000313" key="18">
    <source>
        <dbReference type="Proteomes" id="UP000005877"/>
    </source>
</evidence>
<feature type="domain" description="3-octaprenyl-4-hydroxybenzoate carboxy-lyase-like N-terminal" evidence="15">
    <location>
        <begin position="21"/>
        <end position="90"/>
    </location>
</feature>
<reference evidence="17 18" key="1">
    <citation type="journal article" date="2012" name="PLoS ONE">
        <title>The genome characteristics and predicted function of methyl-group oxidation pathway in the obligate aceticlastic methanogens, Methanosaeta spp.</title>
        <authorList>
            <person name="Zhu J."/>
            <person name="Zheng H."/>
            <person name="Ai G."/>
            <person name="Zhang G."/>
            <person name="Liu D."/>
            <person name="Liu X."/>
            <person name="Dong X."/>
        </authorList>
    </citation>
    <scope>NUCLEOTIDE SEQUENCE [LARGE SCALE GENOMIC DNA]</scope>
    <source>
        <strain evidence="17 18">6Ac</strain>
    </source>
</reference>
<dbReference type="GO" id="GO:0008299">
    <property type="term" value="P:isoprenoid biosynthetic process"/>
    <property type="evidence" value="ECO:0007669"/>
    <property type="project" value="UniProtKB-KW"/>
</dbReference>
<dbReference type="Pfam" id="PF20695">
    <property type="entry name" value="UbiD_N"/>
    <property type="match status" value="1"/>
</dbReference>
<evidence type="ECO:0000259" key="14">
    <source>
        <dbReference type="Pfam" id="PF01977"/>
    </source>
</evidence>
<dbReference type="FunFam" id="3.40.1670.10:FF:000003">
    <property type="entry name" value="Phenolic acid decarboxylase"/>
    <property type="match status" value="1"/>
</dbReference>
<evidence type="ECO:0000256" key="5">
    <source>
        <dbReference type="ARBA" id="ARBA00022643"/>
    </source>
</evidence>
<feature type="domain" description="3-octaprenyl-4-hydroxybenzoate carboxy-lyase-like Rift-related" evidence="14">
    <location>
        <begin position="103"/>
        <end position="287"/>
    </location>
</feature>
<dbReference type="SUPFAM" id="SSF143968">
    <property type="entry name" value="UbiD C-terminal domain-like"/>
    <property type="match status" value="1"/>
</dbReference>
<proteinExistence type="inferred from homology"/>
<dbReference type="InterPro" id="IPR049383">
    <property type="entry name" value="UbiD-like_N"/>
</dbReference>
<evidence type="ECO:0000259" key="15">
    <source>
        <dbReference type="Pfam" id="PF20695"/>
    </source>
</evidence>
<keyword evidence="4" id="KW-0285">Flavoprotein</keyword>
<accession>G7WRI9</accession>
<protein>
    <recommendedName>
        <fullName evidence="12">Anhydromevalonate phosphate decarboxylase</fullName>
        <ecNumber evidence="11">4.1.1.126</ecNumber>
    </recommendedName>
</protein>
<evidence type="ECO:0000256" key="3">
    <source>
        <dbReference type="ARBA" id="ARBA00010021"/>
    </source>
</evidence>
<dbReference type="AlphaFoldDB" id="G7WRI9"/>
<dbReference type="Gene3D" id="3.40.1670.10">
    <property type="entry name" value="UbiD C-terminal domain-like"/>
    <property type="match status" value="1"/>
</dbReference>
<dbReference type="KEGG" id="mhi:Mhar_2380"/>
<feature type="domain" description="3-octaprenyl-4-hydroxybenzoate carboxy-lyase-like C-terminal" evidence="16">
    <location>
        <begin position="294"/>
        <end position="414"/>
    </location>
</feature>
<keyword evidence="7" id="KW-0464">Manganese</keyword>
<dbReference type="STRING" id="1110509.Mhar_2380"/>
<name>G7WRI9_METH6</name>
<dbReference type="PANTHER" id="PTHR30108">
    <property type="entry name" value="3-OCTAPRENYL-4-HYDROXYBENZOATE CARBOXY-LYASE-RELATED"/>
    <property type="match status" value="1"/>
</dbReference>
<evidence type="ECO:0000256" key="9">
    <source>
        <dbReference type="ARBA" id="ARBA00049054"/>
    </source>
</evidence>
<dbReference type="HOGENOM" id="CLU_023348_5_1_2"/>
<evidence type="ECO:0000256" key="7">
    <source>
        <dbReference type="ARBA" id="ARBA00023211"/>
    </source>
</evidence>